<proteinExistence type="predicted"/>
<dbReference type="Proteomes" id="UP000570010">
    <property type="component" value="Unassembled WGS sequence"/>
</dbReference>
<accession>A0A6B3W0T3</accession>
<dbReference type="RefSeq" id="WP_163242589.1">
    <property type="nucleotide sequence ID" value="NZ_JAAIWN010000028.1"/>
</dbReference>
<dbReference type="Proteomes" id="UP000472971">
    <property type="component" value="Unassembled WGS sequence"/>
</dbReference>
<sequence length="139" mass="16265">MRSNKMVYLFLLIILLTACRRDLPEPEVKNFKNMSLLQSIPVYHPQTIEQEQFYVHHYVKGRNLYVECIVKGISFRSDNHDKKRGKILLYVDGKKVKEIKSAAFIIKGLSLGNHRIKLEIVSPNNKTYHLTKEFYVTIA</sequence>
<protein>
    <submittedName>
        <fullName evidence="2">Uncharacterized protein</fullName>
    </submittedName>
</protein>
<evidence type="ECO:0000313" key="2">
    <source>
        <dbReference type="EMBL" id="NEY82205.1"/>
    </source>
</evidence>
<comment type="caution">
    <text evidence="2">The sequence shown here is derived from an EMBL/GenBank/DDBJ whole genome shotgun (WGS) entry which is preliminary data.</text>
</comment>
<name>A0A6B3W0T3_9BACI</name>
<evidence type="ECO:0000313" key="4">
    <source>
        <dbReference type="Proteomes" id="UP000570010"/>
    </source>
</evidence>
<reference evidence="2 3" key="1">
    <citation type="submission" date="2020-02" db="EMBL/GenBank/DDBJ databases">
        <title>Bacillus aquiflavi sp. nov., isolated from yellow water of strong flavor Chinese baijiu in Yibin region of China.</title>
        <authorList>
            <person name="Xie J."/>
        </authorList>
    </citation>
    <scope>NUCLEOTIDE SEQUENCE [LARGE SCALE GENOMIC DNA]</scope>
    <source>
        <strain evidence="2 3">3H-10</strain>
    </source>
</reference>
<organism evidence="2 3">
    <name type="scientific">Bacillus aquiflavi</name>
    <dbReference type="NCBI Taxonomy" id="2672567"/>
    <lineage>
        <taxon>Bacteria</taxon>
        <taxon>Bacillati</taxon>
        <taxon>Bacillota</taxon>
        <taxon>Bacilli</taxon>
        <taxon>Bacillales</taxon>
        <taxon>Bacillaceae</taxon>
        <taxon>Bacillus</taxon>
    </lineage>
</organism>
<dbReference type="EMBL" id="JACEIO010000030">
    <property type="protein sequence ID" value="MBA4537949.1"/>
    <property type="molecule type" value="Genomic_DNA"/>
</dbReference>
<evidence type="ECO:0000313" key="3">
    <source>
        <dbReference type="Proteomes" id="UP000472971"/>
    </source>
</evidence>
<reference evidence="1 4" key="2">
    <citation type="submission" date="2020-07" db="EMBL/GenBank/DDBJ databases">
        <authorList>
            <person name="Feng H."/>
        </authorList>
    </citation>
    <scope>NUCLEOTIDE SEQUENCE [LARGE SCALE GENOMIC DNA]</scope>
    <source>
        <strain evidence="4">s-12</strain>
        <strain evidence="1">S-12</strain>
    </source>
</reference>
<dbReference type="PROSITE" id="PS51257">
    <property type="entry name" value="PROKAR_LIPOPROTEIN"/>
    <property type="match status" value="1"/>
</dbReference>
<evidence type="ECO:0000313" key="1">
    <source>
        <dbReference type="EMBL" id="MBA4537949.1"/>
    </source>
</evidence>
<gene>
    <name evidence="2" type="ORF">G4D64_11990</name>
    <name evidence="1" type="ORF">H1Z61_12600</name>
</gene>
<dbReference type="EMBL" id="JAAIWN010000028">
    <property type="protein sequence ID" value="NEY82205.1"/>
    <property type="molecule type" value="Genomic_DNA"/>
</dbReference>
<dbReference type="AlphaFoldDB" id="A0A6B3W0T3"/>
<keyword evidence="3" id="KW-1185">Reference proteome</keyword>